<reference evidence="4" key="1">
    <citation type="journal article" date="2019" name="Int. J. Syst. Evol. Microbiol.">
        <title>The Global Catalogue of Microorganisms (GCM) 10K type strain sequencing project: providing services to taxonomists for standard genome sequencing and annotation.</title>
        <authorList>
            <consortium name="The Broad Institute Genomics Platform"/>
            <consortium name="The Broad Institute Genome Sequencing Center for Infectious Disease"/>
            <person name="Wu L."/>
            <person name="Ma J."/>
        </authorList>
    </citation>
    <scope>NUCLEOTIDE SEQUENCE [LARGE SCALE GENOMIC DNA]</scope>
    <source>
        <strain evidence="4">XZYJT-10</strain>
    </source>
</reference>
<proteinExistence type="predicted"/>
<feature type="region of interest" description="Disordered" evidence="1">
    <location>
        <begin position="47"/>
        <end position="71"/>
    </location>
</feature>
<accession>A0ABW2HMX2</accession>
<name>A0ABW2HMX2_9ACTN</name>
<sequence length="258" mass="26442">MPTFQYKTVKVAAALISGLALVAPAAPAGAALPHRLTADASAGRFLEATPGTGATGLRPGATGLRPGATGLRPGLPRLREALLTPGDLPRGYAPTMSGYTGTIAGLSTDTNICDHKISSHGAGATAQAAFIRGIPGPMLFETLTLTGPRTARAIVAGIAAAPRLCKSFQHAAGSSPVSGLQLAPVRVPRLGDASSAIRFRVRPAGPMGPMAMDIRGILISVARRGVSVTLVQVNGSRADERELYRVAVTAIRKLDRAM</sequence>
<evidence type="ECO:0000313" key="3">
    <source>
        <dbReference type="EMBL" id="MFC7274539.1"/>
    </source>
</evidence>
<keyword evidence="2" id="KW-0732">Signal</keyword>
<feature type="chain" id="PRO_5047265430" description="PknH-like protein" evidence="2">
    <location>
        <begin position="26"/>
        <end position="258"/>
    </location>
</feature>
<protein>
    <recommendedName>
        <fullName evidence="5">PknH-like protein</fullName>
    </recommendedName>
</protein>
<keyword evidence="4" id="KW-1185">Reference proteome</keyword>
<dbReference type="EMBL" id="JBHTBJ010000006">
    <property type="protein sequence ID" value="MFC7274539.1"/>
    <property type="molecule type" value="Genomic_DNA"/>
</dbReference>
<evidence type="ECO:0000256" key="2">
    <source>
        <dbReference type="SAM" id="SignalP"/>
    </source>
</evidence>
<evidence type="ECO:0008006" key="5">
    <source>
        <dbReference type="Google" id="ProtNLM"/>
    </source>
</evidence>
<evidence type="ECO:0000256" key="1">
    <source>
        <dbReference type="SAM" id="MobiDB-lite"/>
    </source>
</evidence>
<gene>
    <name evidence="3" type="ORF">ACFQS1_11150</name>
</gene>
<organism evidence="3 4">
    <name type="scientific">Paractinoplanes rhizophilus</name>
    <dbReference type="NCBI Taxonomy" id="1416877"/>
    <lineage>
        <taxon>Bacteria</taxon>
        <taxon>Bacillati</taxon>
        <taxon>Actinomycetota</taxon>
        <taxon>Actinomycetes</taxon>
        <taxon>Micromonosporales</taxon>
        <taxon>Micromonosporaceae</taxon>
        <taxon>Paractinoplanes</taxon>
    </lineage>
</organism>
<evidence type="ECO:0000313" key="4">
    <source>
        <dbReference type="Proteomes" id="UP001596548"/>
    </source>
</evidence>
<dbReference type="RefSeq" id="WP_378966618.1">
    <property type="nucleotide sequence ID" value="NZ_JBHTBJ010000006.1"/>
</dbReference>
<feature type="signal peptide" evidence="2">
    <location>
        <begin position="1"/>
        <end position="25"/>
    </location>
</feature>
<dbReference type="Proteomes" id="UP001596548">
    <property type="component" value="Unassembled WGS sequence"/>
</dbReference>
<comment type="caution">
    <text evidence="3">The sequence shown here is derived from an EMBL/GenBank/DDBJ whole genome shotgun (WGS) entry which is preliminary data.</text>
</comment>